<feature type="domain" description="F-box" evidence="2">
    <location>
        <begin position="20"/>
        <end position="62"/>
    </location>
</feature>
<comment type="caution">
    <text evidence="3">The sequence shown here is derived from an EMBL/GenBank/DDBJ whole genome shotgun (WGS) entry which is preliminary data.</text>
</comment>
<protein>
    <recommendedName>
        <fullName evidence="2">F-box domain-containing protein</fullName>
    </recommendedName>
</protein>
<dbReference type="EMBL" id="NAJQ01000722">
    <property type="protein sequence ID" value="TKA65563.1"/>
    <property type="molecule type" value="Genomic_DNA"/>
</dbReference>
<keyword evidence="4" id="KW-1185">Reference proteome</keyword>
<gene>
    <name evidence="3" type="ORF">B0A55_10435</name>
</gene>
<evidence type="ECO:0000313" key="3">
    <source>
        <dbReference type="EMBL" id="TKA65563.1"/>
    </source>
</evidence>
<dbReference type="InterPro" id="IPR001810">
    <property type="entry name" value="F-box_dom"/>
</dbReference>
<dbReference type="InterPro" id="IPR036047">
    <property type="entry name" value="F-box-like_dom_sf"/>
</dbReference>
<reference evidence="3 4" key="1">
    <citation type="submission" date="2017-03" db="EMBL/GenBank/DDBJ databases">
        <title>Genomes of endolithic fungi from Antarctica.</title>
        <authorList>
            <person name="Coleine C."/>
            <person name="Masonjones S."/>
            <person name="Stajich J.E."/>
        </authorList>
    </citation>
    <scope>NUCLEOTIDE SEQUENCE [LARGE SCALE GENOMIC DNA]</scope>
    <source>
        <strain evidence="3 4">CCFEE 5184</strain>
    </source>
</reference>
<name>A0A4U0WSV1_9PEZI</name>
<dbReference type="OrthoDB" id="5126814at2759"/>
<feature type="region of interest" description="Disordered" evidence="1">
    <location>
        <begin position="447"/>
        <end position="467"/>
    </location>
</feature>
<dbReference type="Gene3D" id="1.20.1280.50">
    <property type="match status" value="1"/>
</dbReference>
<evidence type="ECO:0000256" key="1">
    <source>
        <dbReference type="SAM" id="MobiDB-lite"/>
    </source>
</evidence>
<proteinExistence type="predicted"/>
<organism evidence="3 4">
    <name type="scientific">Friedmanniomyces simplex</name>
    <dbReference type="NCBI Taxonomy" id="329884"/>
    <lineage>
        <taxon>Eukaryota</taxon>
        <taxon>Fungi</taxon>
        <taxon>Dikarya</taxon>
        <taxon>Ascomycota</taxon>
        <taxon>Pezizomycotina</taxon>
        <taxon>Dothideomycetes</taxon>
        <taxon>Dothideomycetidae</taxon>
        <taxon>Mycosphaerellales</taxon>
        <taxon>Teratosphaeriaceae</taxon>
        <taxon>Friedmanniomyces</taxon>
    </lineage>
</organism>
<dbReference type="CDD" id="cd09917">
    <property type="entry name" value="F-box_SF"/>
    <property type="match status" value="1"/>
</dbReference>
<evidence type="ECO:0000259" key="2">
    <source>
        <dbReference type="Pfam" id="PF12937"/>
    </source>
</evidence>
<dbReference type="AlphaFoldDB" id="A0A4U0WSV1"/>
<dbReference type="Proteomes" id="UP000309340">
    <property type="component" value="Unassembled WGS sequence"/>
</dbReference>
<evidence type="ECO:0000313" key="4">
    <source>
        <dbReference type="Proteomes" id="UP000309340"/>
    </source>
</evidence>
<sequence length="523" mass="57401">MENNLERVSTVQQTAMGSTRLPLELQQQIYSCLDTRSFHAARNVCKWWRFASLDAVTLSRQLHKLPVLPPASARKSSPQEMQSLWSEAAHTLLLGTRVQRQQDLPGSTAMAQKLGFALGPRIIMATKGNRTVTINDRTIALFDTSGAQPKGLTQRLLNDDKETVDSAPWLGVTPTSYRELALSASGTLLAVARERTIQIYDLAAQPDSFVINEYVNSAAGHNICGLEFEQNDRVLRVSLSGKGAVLYLSTPAAENLSNKTGNMEHWNRKAGLSHVFLDSMLLAINAQDDTSEHAARLAGLQLLRPWQEGFLFAAQRHGGNESSHYVLAHIKCSVPGTTHELTAEPGSVAILARLESFVSAWDYTLYSKNESGMGLSENMPSAHEHHPTYALSPDSNMLVVAERNKKTILPMPLTQLFLYRLPGERRMLGLLEEQLRERSGESATLPGVLDKLETGPAHSQGRSGTTYGKHNVARIPLCLSTLRGAVSEMKFEQVMDVDTGSARAFALTACTTEAVKGWTVTEL</sequence>
<accession>A0A4U0WSV1</accession>
<dbReference type="Pfam" id="PF12937">
    <property type="entry name" value="F-box-like"/>
    <property type="match status" value="1"/>
</dbReference>
<dbReference type="SUPFAM" id="SSF101908">
    <property type="entry name" value="Putative isomerase YbhE"/>
    <property type="match status" value="1"/>
</dbReference>
<dbReference type="SUPFAM" id="SSF81383">
    <property type="entry name" value="F-box domain"/>
    <property type="match status" value="1"/>
</dbReference>